<feature type="transmembrane region" description="Helical" evidence="8">
    <location>
        <begin position="362"/>
        <end position="385"/>
    </location>
</feature>
<dbReference type="PANTHER" id="PTHR42718:SF46">
    <property type="entry name" value="BLR6921 PROTEIN"/>
    <property type="match status" value="1"/>
</dbReference>
<feature type="transmembrane region" description="Helical" evidence="8">
    <location>
        <begin position="236"/>
        <end position="253"/>
    </location>
</feature>
<feature type="transmembrane region" description="Helical" evidence="8">
    <location>
        <begin position="406"/>
        <end position="425"/>
    </location>
</feature>
<dbReference type="OrthoDB" id="7375466at2"/>
<feature type="transmembrane region" description="Helical" evidence="8">
    <location>
        <begin position="20"/>
        <end position="41"/>
    </location>
</feature>
<keyword evidence="4 8" id="KW-0812">Transmembrane</keyword>
<feature type="transmembrane region" description="Helical" evidence="8">
    <location>
        <begin position="273"/>
        <end position="297"/>
    </location>
</feature>
<keyword evidence="2" id="KW-0813">Transport</keyword>
<evidence type="ECO:0000256" key="5">
    <source>
        <dbReference type="ARBA" id="ARBA00022989"/>
    </source>
</evidence>
<keyword evidence="7" id="KW-0046">Antibiotic resistance</keyword>
<feature type="transmembrane region" description="Helical" evidence="8">
    <location>
        <begin position="337"/>
        <end position="356"/>
    </location>
</feature>
<dbReference type="GO" id="GO:0005886">
    <property type="term" value="C:plasma membrane"/>
    <property type="evidence" value="ECO:0007669"/>
    <property type="project" value="UniProtKB-SubCell"/>
</dbReference>
<feature type="transmembrane region" description="Helical" evidence="8">
    <location>
        <begin position="204"/>
        <end position="224"/>
    </location>
</feature>
<dbReference type="PANTHER" id="PTHR42718">
    <property type="entry name" value="MAJOR FACILITATOR SUPERFAMILY MULTIDRUG TRANSPORTER MFSC"/>
    <property type="match status" value="1"/>
</dbReference>
<feature type="domain" description="Major facilitator superfamily (MFS) profile" evidence="9">
    <location>
        <begin position="18"/>
        <end position="460"/>
    </location>
</feature>
<dbReference type="EMBL" id="SMKI01000310">
    <property type="protein sequence ID" value="TDC70335.1"/>
    <property type="molecule type" value="Genomic_DNA"/>
</dbReference>
<dbReference type="GO" id="GO:0046677">
    <property type="term" value="P:response to antibiotic"/>
    <property type="evidence" value="ECO:0007669"/>
    <property type="project" value="UniProtKB-KW"/>
</dbReference>
<feature type="transmembrane region" description="Helical" evidence="8">
    <location>
        <begin position="437"/>
        <end position="456"/>
    </location>
</feature>
<dbReference type="Gene3D" id="1.20.1720.10">
    <property type="entry name" value="Multidrug resistance protein D"/>
    <property type="match status" value="1"/>
</dbReference>
<gene>
    <name evidence="10" type="ORF">E1283_24845</name>
</gene>
<proteinExistence type="predicted"/>
<feature type="transmembrane region" description="Helical" evidence="8">
    <location>
        <begin position="143"/>
        <end position="166"/>
    </location>
</feature>
<dbReference type="PROSITE" id="PS50850">
    <property type="entry name" value="MFS"/>
    <property type="match status" value="1"/>
</dbReference>
<dbReference type="InterPro" id="IPR011701">
    <property type="entry name" value="MFS"/>
</dbReference>
<protein>
    <submittedName>
        <fullName evidence="10">MFS transporter</fullName>
    </submittedName>
</protein>
<dbReference type="Pfam" id="PF07690">
    <property type="entry name" value="MFS_1"/>
    <property type="match status" value="1"/>
</dbReference>
<evidence type="ECO:0000256" key="6">
    <source>
        <dbReference type="ARBA" id="ARBA00023136"/>
    </source>
</evidence>
<comment type="subcellular location">
    <subcellularLocation>
        <location evidence="1">Cell membrane</location>
        <topology evidence="1">Multi-pass membrane protein</topology>
    </subcellularLocation>
</comment>
<feature type="transmembrane region" description="Helical" evidence="8">
    <location>
        <begin position="53"/>
        <end position="72"/>
    </location>
</feature>
<dbReference type="SUPFAM" id="SSF103473">
    <property type="entry name" value="MFS general substrate transporter"/>
    <property type="match status" value="1"/>
</dbReference>
<reference evidence="10 11" key="1">
    <citation type="submission" date="2019-03" db="EMBL/GenBank/DDBJ databases">
        <title>Draft genome sequences of novel Actinobacteria.</title>
        <authorList>
            <person name="Sahin N."/>
            <person name="Ay H."/>
            <person name="Saygin H."/>
        </authorList>
    </citation>
    <scope>NUCLEOTIDE SEQUENCE [LARGE SCALE GENOMIC DNA]</scope>
    <source>
        <strain evidence="10 11">DSM 41900</strain>
    </source>
</reference>
<dbReference type="AlphaFoldDB" id="A0A4V2Y1X2"/>
<dbReference type="RefSeq" id="WP_132820373.1">
    <property type="nucleotide sequence ID" value="NZ_SMKI01000310.1"/>
</dbReference>
<feature type="transmembrane region" description="Helical" evidence="8">
    <location>
        <begin position="172"/>
        <end position="192"/>
    </location>
</feature>
<dbReference type="Proteomes" id="UP000295345">
    <property type="component" value="Unassembled WGS sequence"/>
</dbReference>
<accession>A0A4V2Y1X2</accession>
<keyword evidence="6 8" id="KW-0472">Membrane</keyword>
<dbReference type="GO" id="GO:0022857">
    <property type="term" value="F:transmembrane transporter activity"/>
    <property type="evidence" value="ECO:0007669"/>
    <property type="project" value="InterPro"/>
</dbReference>
<evidence type="ECO:0000256" key="2">
    <source>
        <dbReference type="ARBA" id="ARBA00022448"/>
    </source>
</evidence>
<dbReference type="InterPro" id="IPR036259">
    <property type="entry name" value="MFS_trans_sf"/>
</dbReference>
<comment type="caution">
    <text evidence="10">The sequence shown here is derived from an EMBL/GenBank/DDBJ whole genome shotgun (WGS) entry which is preliminary data.</text>
</comment>
<keyword evidence="5 8" id="KW-1133">Transmembrane helix</keyword>
<evidence type="ECO:0000313" key="11">
    <source>
        <dbReference type="Proteomes" id="UP000295345"/>
    </source>
</evidence>
<organism evidence="10 11">
    <name type="scientific">Streptomyces hainanensis</name>
    <dbReference type="NCBI Taxonomy" id="402648"/>
    <lineage>
        <taxon>Bacteria</taxon>
        <taxon>Bacillati</taxon>
        <taxon>Actinomycetota</taxon>
        <taxon>Actinomycetes</taxon>
        <taxon>Kitasatosporales</taxon>
        <taxon>Streptomycetaceae</taxon>
        <taxon>Streptomyces</taxon>
    </lineage>
</organism>
<name>A0A4V2Y1X2_9ACTN</name>
<dbReference type="InterPro" id="IPR020846">
    <property type="entry name" value="MFS_dom"/>
</dbReference>
<keyword evidence="3" id="KW-1003">Cell membrane</keyword>
<evidence type="ECO:0000256" key="8">
    <source>
        <dbReference type="SAM" id="Phobius"/>
    </source>
</evidence>
<evidence type="ECO:0000259" key="9">
    <source>
        <dbReference type="PROSITE" id="PS50850"/>
    </source>
</evidence>
<sequence length="471" mass="46326">MRPHPPAHEPPDPLRWRILALLSAAQFMLVLDVTVVTVALPDIGAGLALGRTQLTWVVTAYTLMFGGLMLLGGRAADLVGARRLVLAGLAVFTAASLTAGLAGDAAVLIGARMLQGVGAALLSPAALSVVATTFHGQERNRALGVWAAVGGTGSAVGVLVGGLLTAGPGWEWIFHVNVPIGLALLALLPGALPVTARATRRDPLDIPGALLVTSATAATIYGLTNAGDDGWGAPGTLVPLAAGLALYVAFGLLQHRSPAPLMRLALLARRPVLTGAFLMLVATALLISSFFLGSFYLQGPEGHGPLATGALFLPVAVGTVVGAQLAGHAMGRVGPRWVAVPGLLTAAGGLAIPAAGAGTVSLVVGLSVAAAGLGAGFVAATTTALARVEPAEAGLTSGIVNTCHEFGGAIGVPVVSSIAGAGIAAGGAAAPDGLADALTFTTLTAAAAAVAALILVPAGRLPAGAATAHVH</sequence>
<dbReference type="PRINTS" id="PR01036">
    <property type="entry name" value="TCRTETB"/>
</dbReference>
<keyword evidence="11" id="KW-1185">Reference proteome</keyword>
<dbReference type="CDD" id="cd17321">
    <property type="entry name" value="MFS_MMR_MDR_like"/>
    <property type="match status" value="1"/>
</dbReference>
<evidence type="ECO:0000256" key="1">
    <source>
        <dbReference type="ARBA" id="ARBA00004651"/>
    </source>
</evidence>
<dbReference type="Gene3D" id="1.20.1250.20">
    <property type="entry name" value="MFS general substrate transporter like domains"/>
    <property type="match status" value="1"/>
</dbReference>
<evidence type="ECO:0000313" key="10">
    <source>
        <dbReference type="EMBL" id="TDC70335.1"/>
    </source>
</evidence>
<feature type="transmembrane region" description="Helical" evidence="8">
    <location>
        <begin position="109"/>
        <end position="131"/>
    </location>
</feature>
<feature type="transmembrane region" description="Helical" evidence="8">
    <location>
        <begin position="84"/>
        <end position="103"/>
    </location>
</feature>
<evidence type="ECO:0000256" key="4">
    <source>
        <dbReference type="ARBA" id="ARBA00022692"/>
    </source>
</evidence>
<evidence type="ECO:0000256" key="3">
    <source>
        <dbReference type="ARBA" id="ARBA00022475"/>
    </source>
</evidence>
<feature type="transmembrane region" description="Helical" evidence="8">
    <location>
        <begin position="303"/>
        <end position="325"/>
    </location>
</feature>
<evidence type="ECO:0000256" key="7">
    <source>
        <dbReference type="ARBA" id="ARBA00023251"/>
    </source>
</evidence>